<dbReference type="CDD" id="cd19375">
    <property type="entry name" value="UDG-F3-like_SMUG2"/>
    <property type="match status" value="1"/>
</dbReference>
<comment type="caution">
    <text evidence="2">The sequence shown here is derived from an EMBL/GenBank/DDBJ whole genome shotgun (WGS) entry which is preliminary data.</text>
</comment>
<name>A0ABV9SVJ0_9BACT</name>
<organism evidence="2 3">
    <name type="scientific">Negadavirga shengliensis</name>
    <dbReference type="NCBI Taxonomy" id="1389218"/>
    <lineage>
        <taxon>Bacteria</taxon>
        <taxon>Pseudomonadati</taxon>
        <taxon>Bacteroidota</taxon>
        <taxon>Cytophagia</taxon>
        <taxon>Cytophagales</taxon>
        <taxon>Cyclobacteriaceae</taxon>
        <taxon>Negadavirga</taxon>
    </lineage>
</organism>
<evidence type="ECO:0000313" key="3">
    <source>
        <dbReference type="Proteomes" id="UP001595818"/>
    </source>
</evidence>
<accession>A0ABV9SVJ0</accession>
<dbReference type="Proteomes" id="UP001595818">
    <property type="component" value="Unassembled WGS sequence"/>
</dbReference>
<dbReference type="InterPro" id="IPR032579">
    <property type="entry name" value="Phe_SMUG2-like"/>
</dbReference>
<dbReference type="EMBL" id="JBHSJJ010000001">
    <property type="protein sequence ID" value="MFC4870388.1"/>
    <property type="molecule type" value="Genomic_DNA"/>
</dbReference>
<dbReference type="InterPro" id="IPR005122">
    <property type="entry name" value="Uracil-DNA_glycosylase-like"/>
</dbReference>
<protein>
    <submittedName>
        <fullName evidence="2">Uracil-DNA glycosylase family protein</fullName>
    </submittedName>
</protein>
<dbReference type="InterPro" id="IPR036895">
    <property type="entry name" value="Uracil-DNA_glycosylase-like_sf"/>
</dbReference>
<dbReference type="RefSeq" id="WP_377060880.1">
    <property type="nucleotide sequence ID" value="NZ_JBHSJJ010000001.1"/>
</dbReference>
<proteinExistence type="predicted"/>
<sequence length="226" mass="26323">MTFAEKIIAFNKELDIPKGIPSSIRMMNPYQENGEAMDLSASFYRKFYNDRNPRKLILGINPGRLGAGLTGIPFTDTQRLIENCGISTKIKTYEPSAVFVYEMIAEYGGAEAFYADCFFNSVCPLGFVKIDAKGREKNLNYYDEKQLEERMTSYILASLEKLIKLDVVRERVICLGTGKNFKFLSKINRIHRFFNEIIPLEHPRYIMQYRSKEKQQYIRKYLEVLK</sequence>
<evidence type="ECO:0000259" key="1">
    <source>
        <dbReference type="Pfam" id="PF03167"/>
    </source>
</evidence>
<feature type="domain" description="Uracil-DNA glycosylase-like" evidence="1">
    <location>
        <begin position="46"/>
        <end position="226"/>
    </location>
</feature>
<reference evidence="3" key="1">
    <citation type="journal article" date="2019" name="Int. J. Syst. Evol. Microbiol.">
        <title>The Global Catalogue of Microorganisms (GCM) 10K type strain sequencing project: providing services to taxonomists for standard genome sequencing and annotation.</title>
        <authorList>
            <consortium name="The Broad Institute Genomics Platform"/>
            <consortium name="The Broad Institute Genome Sequencing Center for Infectious Disease"/>
            <person name="Wu L."/>
            <person name="Ma J."/>
        </authorList>
    </citation>
    <scope>NUCLEOTIDE SEQUENCE [LARGE SCALE GENOMIC DNA]</scope>
    <source>
        <strain evidence="3">CGMCC 4.7466</strain>
    </source>
</reference>
<dbReference type="Pfam" id="PF03167">
    <property type="entry name" value="UDG"/>
    <property type="match status" value="1"/>
</dbReference>
<dbReference type="SUPFAM" id="SSF52141">
    <property type="entry name" value="Uracil-DNA glycosylase-like"/>
    <property type="match status" value="1"/>
</dbReference>
<gene>
    <name evidence="2" type="ORF">ACFPFU_01735</name>
</gene>
<dbReference type="Gene3D" id="3.40.470.10">
    <property type="entry name" value="Uracil-DNA glycosylase-like domain"/>
    <property type="match status" value="1"/>
</dbReference>
<evidence type="ECO:0000313" key="2">
    <source>
        <dbReference type="EMBL" id="MFC4870388.1"/>
    </source>
</evidence>
<keyword evidence="3" id="KW-1185">Reference proteome</keyword>